<keyword evidence="4" id="KW-1185">Reference proteome</keyword>
<keyword evidence="1" id="KW-0175">Coiled coil</keyword>
<feature type="coiled-coil region" evidence="1">
    <location>
        <begin position="17"/>
        <end position="44"/>
    </location>
</feature>
<accession>A0A1Z1DF70</accession>
<reference evidence="3" key="1">
    <citation type="journal article" date="2017" name="Viruses">
        <title>Characterization of Bacillus subtilis Viruses vB_BsuM-Goe2 and vB_BsuM-Goe3.</title>
        <authorList>
            <person name="Willms I.M."/>
            <person name="Hoppert M."/>
            <person name="Hertel R."/>
        </authorList>
    </citation>
    <scope>NUCLEOTIDE SEQUENCE [LARGE SCALE GENOMIC DNA]</scope>
</reference>
<evidence type="ECO:0000256" key="2">
    <source>
        <dbReference type="SAM" id="Phobius"/>
    </source>
</evidence>
<dbReference type="Proteomes" id="UP000221795">
    <property type="component" value="Segment"/>
</dbReference>
<sequence length="44" mass="5101">MTNPVGAIIFCAAAIILIRTAMEIREIANKKKELKRRRDEKCRE</sequence>
<organism evidence="3 4">
    <name type="scientific">Bacillus phage vB_BsuM-Goe3</name>
    <dbReference type="NCBI Taxonomy" id="1933063"/>
    <lineage>
        <taxon>Viruses</taxon>
        <taxon>Duplodnaviria</taxon>
        <taxon>Heunggongvirae</taxon>
        <taxon>Uroviricota</taxon>
        <taxon>Caudoviricetes</taxon>
        <taxon>Herelleviridae</taxon>
        <taxon>Bastillevirinae</taxon>
        <taxon>Grisebachstrassevirus</taxon>
        <taxon>Grisebachstrassevirus goe3</taxon>
    </lineage>
</organism>
<name>A0A1Z1DF70_BPGO3</name>
<protein>
    <submittedName>
        <fullName evidence="3">Uncharacterized protein</fullName>
    </submittedName>
</protein>
<evidence type="ECO:0000313" key="3">
    <source>
        <dbReference type="EMBL" id="APZ82626.1"/>
    </source>
</evidence>
<keyword evidence="2" id="KW-1133">Transmembrane helix</keyword>
<proteinExistence type="predicted"/>
<keyword evidence="2" id="KW-0472">Membrane</keyword>
<organismHost>
    <name type="scientific">Bacillus subtilis</name>
    <dbReference type="NCBI Taxonomy" id="1423"/>
</organismHost>
<evidence type="ECO:0000313" key="4">
    <source>
        <dbReference type="Proteomes" id="UP000221795"/>
    </source>
</evidence>
<evidence type="ECO:0000256" key="1">
    <source>
        <dbReference type="SAM" id="Coils"/>
    </source>
</evidence>
<keyword evidence="2" id="KW-0812">Transmembrane</keyword>
<dbReference type="EMBL" id="KY368640">
    <property type="protein sequence ID" value="APZ82626.1"/>
    <property type="molecule type" value="Genomic_DNA"/>
</dbReference>
<feature type="transmembrane region" description="Helical" evidence="2">
    <location>
        <begin position="6"/>
        <end position="28"/>
    </location>
</feature>
<gene>
    <name evidence="3" type="ORF">Goe3_c16500</name>
</gene>